<evidence type="ECO:0000256" key="3">
    <source>
        <dbReference type="ARBA" id="ARBA00009850"/>
    </source>
</evidence>
<organism evidence="10 11">
    <name type="scientific">Miniimonas arenae</name>
    <dbReference type="NCBI Taxonomy" id="676201"/>
    <lineage>
        <taxon>Bacteria</taxon>
        <taxon>Bacillati</taxon>
        <taxon>Actinomycetota</taxon>
        <taxon>Actinomycetes</taxon>
        <taxon>Micrococcales</taxon>
        <taxon>Beutenbergiaceae</taxon>
        <taxon>Miniimonas</taxon>
    </lineage>
</organism>
<dbReference type="InterPro" id="IPR023416">
    <property type="entry name" value="Transthyretin/HIU_hydrolase_d"/>
</dbReference>
<feature type="binding site" evidence="7">
    <location>
        <position position="43"/>
    </location>
    <ligand>
        <name>substrate</name>
    </ligand>
</feature>
<evidence type="ECO:0000256" key="8">
    <source>
        <dbReference type="RuleBase" id="RU361270"/>
    </source>
</evidence>
<evidence type="ECO:0000256" key="1">
    <source>
        <dbReference type="ARBA" id="ARBA00001043"/>
    </source>
</evidence>
<evidence type="ECO:0000313" key="11">
    <source>
        <dbReference type="Proteomes" id="UP000313849"/>
    </source>
</evidence>
<dbReference type="Pfam" id="PF00576">
    <property type="entry name" value="Transthyretin"/>
    <property type="match status" value="1"/>
</dbReference>
<keyword evidence="6 8" id="KW-0378">Hydrolase</keyword>
<dbReference type="InterPro" id="IPR036817">
    <property type="entry name" value="Transthyretin/HIU_hydrolase_sf"/>
</dbReference>
<dbReference type="SUPFAM" id="SSF49472">
    <property type="entry name" value="Transthyretin (synonym: prealbumin)"/>
    <property type="match status" value="1"/>
</dbReference>
<comment type="subunit">
    <text evidence="4 8">Homotetramer.</text>
</comment>
<comment type="caution">
    <text evidence="10">The sequence shown here is derived from an EMBL/GenBank/DDBJ whole genome shotgun (WGS) entry which is preliminary data.</text>
</comment>
<dbReference type="Proteomes" id="UP000313849">
    <property type="component" value="Unassembled WGS sequence"/>
</dbReference>
<dbReference type="PRINTS" id="PR00189">
    <property type="entry name" value="TRNSTHYRETIN"/>
</dbReference>
<evidence type="ECO:0000256" key="2">
    <source>
        <dbReference type="ARBA" id="ARBA00002704"/>
    </source>
</evidence>
<dbReference type="PANTHER" id="PTHR10395">
    <property type="entry name" value="URICASE AND TRANSTHYRETIN-RELATED"/>
    <property type="match status" value="1"/>
</dbReference>
<comment type="similarity">
    <text evidence="3 8">Belongs to the transthyretin family. 5-hydroxyisourate hydrolase subfamily.</text>
</comment>
<feature type="binding site" evidence="7">
    <location>
        <position position="107"/>
    </location>
    <ligand>
        <name>substrate</name>
    </ligand>
</feature>
<dbReference type="InterPro" id="IPR014306">
    <property type="entry name" value="Hydroxyisourate_hydrolase"/>
</dbReference>
<evidence type="ECO:0000256" key="7">
    <source>
        <dbReference type="PIRSR" id="PIRSR600895-51"/>
    </source>
</evidence>
<evidence type="ECO:0000256" key="6">
    <source>
        <dbReference type="ARBA" id="ARBA00022801"/>
    </source>
</evidence>
<dbReference type="EMBL" id="VENP01000010">
    <property type="protein sequence ID" value="TNU76191.1"/>
    <property type="molecule type" value="Genomic_DNA"/>
</dbReference>
<evidence type="ECO:0000259" key="9">
    <source>
        <dbReference type="Pfam" id="PF00576"/>
    </source>
</evidence>
<dbReference type="OrthoDB" id="9792386at2"/>
<comment type="catalytic activity">
    <reaction evidence="1 8">
        <text>5-hydroxyisourate + H2O = 5-hydroxy-2-oxo-4-ureido-2,5-dihydro-1H-imidazole-5-carboxylate + H(+)</text>
        <dbReference type="Rhea" id="RHEA:23736"/>
        <dbReference type="ChEBI" id="CHEBI:15377"/>
        <dbReference type="ChEBI" id="CHEBI:15378"/>
        <dbReference type="ChEBI" id="CHEBI:18072"/>
        <dbReference type="ChEBI" id="CHEBI:58639"/>
        <dbReference type="EC" id="3.5.2.17"/>
    </reaction>
</comment>
<gene>
    <name evidence="10" type="primary">uraH</name>
    <name evidence="10" type="ORF">FH969_04465</name>
</gene>
<dbReference type="GO" id="GO:0033971">
    <property type="term" value="F:hydroxyisourate hydrolase activity"/>
    <property type="evidence" value="ECO:0007669"/>
    <property type="project" value="UniProtKB-EC"/>
</dbReference>
<dbReference type="RefSeq" id="WP_139986276.1">
    <property type="nucleotide sequence ID" value="NZ_DAMDJA010000168.1"/>
</dbReference>
<dbReference type="EC" id="3.5.2.17" evidence="8"/>
<dbReference type="Gene3D" id="2.60.40.180">
    <property type="entry name" value="Transthyretin/hydroxyisourate hydrolase domain"/>
    <property type="match status" value="1"/>
</dbReference>
<protein>
    <recommendedName>
        <fullName evidence="8">5-hydroxyisourate hydrolase</fullName>
        <shortName evidence="8">HIU hydrolase</shortName>
        <shortName evidence="8">HIUHase</shortName>
        <ecNumber evidence="8">3.5.2.17</ecNumber>
    </recommendedName>
</protein>
<dbReference type="AlphaFoldDB" id="A0A5C5BCV6"/>
<keyword evidence="5 8" id="KW-0659">Purine metabolism</keyword>
<dbReference type="InterPro" id="IPR000895">
    <property type="entry name" value="Transthyretin/HIU_hydrolase"/>
</dbReference>
<feature type="domain" description="Transthyretin/hydroxyisourate hydrolase" evidence="9">
    <location>
        <begin position="6"/>
        <end position="109"/>
    </location>
</feature>
<proteinExistence type="inferred from homology"/>
<accession>A0A5C5BCV6</accession>
<dbReference type="PANTHER" id="PTHR10395:SF7">
    <property type="entry name" value="5-HYDROXYISOURATE HYDROLASE"/>
    <property type="match status" value="1"/>
</dbReference>
<evidence type="ECO:0000313" key="10">
    <source>
        <dbReference type="EMBL" id="TNU76191.1"/>
    </source>
</evidence>
<feature type="binding site" evidence="7">
    <location>
        <position position="9"/>
    </location>
    <ligand>
        <name>substrate</name>
    </ligand>
</feature>
<comment type="function">
    <text evidence="2">Catalyzes the hydrolysis of 5-hydroxyisourate (HIU) to 2-oxo-4-hydroxy-4-carboxy-5-ureidoimidazoline (OHCU).</text>
</comment>
<keyword evidence="11" id="KW-1185">Reference proteome</keyword>
<evidence type="ECO:0000256" key="4">
    <source>
        <dbReference type="ARBA" id="ARBA00011881"/>
    </source>
</evidence>
<dbReference type="GO" id="GO:0006144">
    <property type="term" value="P:purine nucleobase metabolic process"/>
    <property type="evidence" value="ECO:0007669"/>
    <property type="project" value="UniProtKB-KW"/>
</dbReference>
<reference evidence="10 11" key="1">
    <citation type="submission" date="2019-06" db="EMBL/GenBank/DDBJ databases">
        <title>Draft genome sequence of Miniimonas arenae KCTC 19750T isolated from sea sand.</title>
        <authorList>
            <person name="Park S.-J."/>
        </authorList>
    </citation>
    <scope>NUCLEOTIDE SEQUENCE [LARGE SCALE GENOMIC DNA]</scope>
    <source>
        <strain evidence="10 11">KCTC 19750</strain>
    </source>
</reference>
<evidence type="ECO:0000256" key="5">
    <source>
        <dbReference type="ARBA" id="ARBA00022631"/>
    </source>
</evidence>
<sequence>MTRSHVTTHVLDAATGRPVAGVAVVLLGPDGPIAEAATDGDGRVERLGPDLLPAGVYELRLETGAHYDALGVDHVHPRITLHVRIDGDPGQHWHLPVLLSPFAFTTYRGS</sequence>
<dbReference type="NCBIfam" id="TIGR02962">
    <property type="entry name" value="hdxy_isourate"/>
    <property type="match status" value="1"/>
</dbReference>
<name>A0A5C5BCV6_9MICO</name>